<dbReference type="GO" id="GO:0016491">
    <property type="term" value="F:oxidoreductase activity"/>
    <property type="evidence" value="ECO:0007669"/>
    <property type="project" value="UniProtKB-KW"/>
</dbReference>
<evidence type="ECO:0000256" key="1">
    <source>
        <dbReference type="ARBA" id="ARBA00022630"/>
    </source>
</evidence>
<keyword evidence="5" id="KW-1185">Reference proteome</keyword>
<evidence type="ECO:0000313" key="5">
    <source>
        <dbReference type="Proteomes" id="UP000217065"/>
    </source>
</evidence>
<proteinExistence type="predicted"/>
<dbReference type="InterPro" id="IPR001155">
    <property type="entry name" value="OxRdtase_FMN_N"/>
</dbReference>
<dbReference type="AlphaFoldDB" id="A0A264W2F1"/>
<dbReference type="Gene3D" id="3.20.20.70">
    <property type="entry name" value="Aldolase class I"/>
    <property type="match status" value="1"/>
</dbReference>
<dbReference type="GO" id="GO:0010181">
    <property type="term" value="F:FMN binding"/>
    <property type="evidence" value="ECO:0007669"/>
    <property type="project" value="InterPro"/>
</dbReference>
<dbReference type="Pfam" id="PF00724">
    <property type="entry name" value="Oxidored_FMN"/>
    <property type="match status" value="1"/>
</dbReference>
<dbReference type="EMBL" id="NOKQ01000220">
    <property type="protein sequence ID" value="OZS77739.1"/>
    <property type="molecule type" value="Genomic_DNA"/>
</dbReference>
<dbReference type="SUPFAM" id="SSF51395">
    <property type="entry name" value="FMN-linked oxidoreductases"/>
    <property type="match status" value="1"/>
</dbReference>
<evidence type="ECO:0000313" key="4">
    <source>
        <dbReference type="EMBL" id="OZS77739.1"/>
    </source>
</evidence>
<gene>
    <name evidence="4" type="ORF">CF394_11060</name>
</gene>
<dbReference type="CDD" id="cd04735">
    <property type="entry name" value="OYE_like_4_FMN"/>
    <property type="match status" value="1"/>
</dbReference>
<keyword evidence="2" id="KW-0560">Oxidoreductase</keyword>
<evidence type="ECO:0000259" key="3">
    <source>
        <dbReference type="Pfam" id="PF00724"/>
    </source>
</evidence>
<accession>A0A264W2F1</accession>
<dbReference type="InterPro" id="IPR051799">
    <property type="entry name" value="NADH_flavin_oxidoreductase"/>
</dbReference>
<organism evidence="4 5">
    <name type="scientific">Tetzosporium hominis</name>
    <dbReference type="NCBI Taxonomy" id="2020506"/>
    <lineage>
        <taxon>Bacteria</taxon>
        <taxon>Bacillati</taxon>
        <taxon>Bacillota</taxon>
        <taxon>Bacilli</taxon>
        <taxon>Bacillales</taxon>
        <taxon>Caryophanaceae</taxon>
        <taxon>Tetzosporium</taxon>
    </lineage>
</organism>
<keyword evidence="1" id="KW-0285">Flavoprotein</keyword>
<sequence length="374" mass="41077">MTTNWQQPLTLPNGATLKNRIMMAPMTTYSSETNGDVSDQELAYYARRAKSGIGAVITACAYVQPQGAGFIYSIGAESDDRLPSLKRLASAIKDNGSTAILQIFHAGRQSNSKVLNGGTPVSASAVAYPRDGAETPRELTADEVEETIRAFGKATRRAIEAGFDGVEIHGANTYLIHQFFSPHSNRRNDKWGEDRSAFPLAVVAEVKRVAKEFAPSNFIIGYRFSPEENTDPGFTIEEKLSLIDKLADQNLDYLHISLGEFFDQSYTDETGTPRIARFAEVIDGRTPLVGVGSLNTNSDIDRAAASGYADLFAIGRPIVTDPEWYPKLVEGKEDLLLTEIDPTNQDALDIPDALWEKILNVTGWFPVKQPTEKH</sequence>
<dbReference type="InterPro" id="IPR013785">
    <property type="entry name" value="Aldolase_TIM"/>
</dbReference>
<dbReference type="PANTHER" id="PTHR43656:SF2">
    <property type="entry name" value="BINDING OXIDOREDUCTASE, PUTATIVE (AFU_ORTHOLOGUE AFUA_2G08260)-RELATED"/>
    <property type="match status" value="1"/>
</dbReference>
<comment type="caution">
    <text evidence="4">The sequence shown here is derived from an EMBL/GenBank/DDBJ whole genome shotgun (WGS) entry which is preliminary data.</text>
</comment>
<dbReference type="RefSeq" id="WP_094943679.1">
    <property type="nucleotide sequence ID" value="NZ_NOKQ01000220.1"/>
</dbReference>
<reference evidence="4 5" key="1">
    <citation type="submission" date="2017-07" db="EMBL/GenBank/DDBJ databases">
        <title>Tetzosporium hominis gen.nov. sp.nov.</title>
        <authorList>
            <person name="Tetz G."/>
            <person name="Tetz V."/>
        </authorList>
    </citation>
    <scope>NUCLEOTIDE SEQUENCE [LARGE SCALE GENOMIC DNA]</scope>
    <source>
        <strain evidence="4 5">VT-49</strain>
    </source>
</reference>
<name>A0A264W2F1_9BACL</name>
<evidence type="ECO:0000256" key="2">
    <source>
        <dbReference type="ARBA" id="ARBA00023002"/>
    </source>
</evidence>
<feature type="domain" description="NADH:flavin oxidoreductase/NADH oxidase N-terminal" evidence="3">
    <location>
        <begin position="7"/>
        <end position="333"/>
    </location>
</feature>
<protein>
    <submittedName>
        <fullName evidence="4">NADH-dependent flavin oxidoreductase</fullName>
    </submittedName>
</protein>
<dbReference type="PANTHER" id="PTHR43656">
    <property type="entry name" value="BINDING OXIDOREDUCTASE, PUTATIVE (AFU_ORTHOLOGUE AFUA_2G08260)-RELATED"/>
    <property type="match status" value="1"/>
</dbReference>
<dbReference type="OrthoDB" id="9772736at2"/>
<dbReference type="Proteomes" id="UP000217065">
    <property type="component" value="Unassembled WGS sequence"/>
</dbReference>